<reference evidence="2 3" key="3">
    <citation type="submission" date="2019-11" db="EMBL/GenBank/DDBJ databases">
        <title>A de novo genome assembly of a pear dwarfing rootstock.</title>
        <authorList>
            <person name="Wang F."/>
            <person name="Wang J."/>
            <person name="Li S."/>
            <person name="Zhang Y."/>
            <person name="Fang M."/>
            <person name="Ma L."/>
            <person name="Zhao Y."/>
            <person name="Jiang S."/>
        </authorList>
    </citation>
    <scope>NUCLEOTIDE SEQUENCE [LARGE SCALE GENOMIC DNA]</scope>
    <source>
        <strain evidence="2">S2</strain>
        <tissue evidence="2">Leaf</tissue>
    </source>
</reference>
<feature type="transmembrane region" description="Helical" evidence="1">
    <location>
        <begin position="125"/>
        <end position="152"/>
    </location>
</feature>
<dbReference type="AlphaFoldDB" id="A0A5N5G932"/>
<keyword evidence="1" id="KW-0812">Transmembrane</keyword>
<keyword evidence="1" id="KW-1133">Transmembrane helix</keyword>
<dbReference type="PANTHER" id="PTHR35508">
    <property type="entry name" value="VOLTAGE-DEPENDENT L-TYPE CALCIUM CHANNEL SUBUNIT"/>
    <property type="match status" value="1"/>
</dbReference>
<dbReference type="PANTHER" id="PTHR35508:SF1">
    <property type="entry name" value="VOLTAGE-DEPENDENT L-TYPE CALCIUM CHANNEL SUBUNIT"/>
    <property type="match status" value="1"/>
</dbReference>
<accession>A0A5N5G932</accession>
<reference evidence="3" key="2">
    <citation type="submission" date="2019-10" db="EMBL/GenBank/DDBJ databases">
        <title>A de novo genome assembly of a pear dwarfing rootstock.</title>
        <authorList>
            <person name="Wang F."/>
            <person name="Wang J."/>
            <person name="Li S."/>
            <person name="Zhang Y."/>
            <person name="Fang M."/>
            <person name="Ma L."/>
            <person name="Zhao Y."/>
            <person name="Jiang S."/>
        </authorList>
    </citation>
    <scope>NUCLEOTIDE SEQUENCE [LARGE SCALE GENOMIC DNA]</scope>
</reference>
<keyword evidence="1" id="KW-0472">Membrane</keyword>
<feature type="transmembrane region" description="Helical" evidence="1">
    <location>
        <begin position="158"/>
        <end position="189"/>
    </location>
</feature>
<protein>
    <submittedName>
        <fullName evidence="2">Uncharacterized protein</fullName>
    </submittedName>
</protein>
<sequence length="366" mass="40105">MAEPYGTNGGVHVAVIDNDGEVHTKREETLYGVFHRLIIEILFPGSTSAGAAAPLFHRIKTSLAKNVPLLREASRNSGRNVLLWTRSGSPLRALLVISVGTITAVALTGLLVFMLFFVAATFNAVVISLLLSLAAAGGFLAIFFACVTAIYIGALSVAVFVISATTITAMGAVLLTTGWIGFFWVVLLATKKSLGLAKKSFDATGSALAAYSYTSRLSWVFSFTFELPKKCGRRLLELTMTALIPLDFDRRDVQLVCDIKSVWQELDQQRLIKMECAKHLKTLEEEIQLDHVSAFLAGLDDVFNEIRSDILRTQPWCFILSICCSGSSQGGGVVVAMVVSAKCKSSCQWTFKFLFEFSYIFLRKQR</sequence>
<dbReference type="EMBL" id="SMOL01000487">
    <property type="protein sequence ID" value="KAB2611778.1"/>
    <property type="molecule type" value="Genomic_DNA"/>
</dbReference>
<keyword evidence="3" id="KW-1185">Reference proteome</keyword>
<name>A0A5N5G932_9ROSA</name>
<organism evidence="2 3">
    <name type="scientific">Pyrus ussuriensis x Pyrus communis</name>
    <dbReference type="NCBI Taxonomy" id="2448454"/>
    <lineage>
        <taxon>Eukaryota</taxon>
        <taxon>Viridiplantae</taxon>
        <taxon>Streptophyta</taxon>
        <taxon>Embryophyta</taxon>
        <taxon>Tracheophyta</taxon>
        <taxon>Spermatophyta</taxon>
        <taxon>Magnoliopsida</taxon>
        <taxon>eudicotyledons</taxon>
        <taxon>Gunneridae</taxon>
        <taxon>Pentapetalae</taxon>
        <taxon>rosids</taxon>
        <taxon>fabids</taxon>
        <taxon>Rosales</taxon>
        <taxon>Rosaceae</taxon>
        <taxon>Amygdaloideae</taxon>
        <taxon>Maleae</taxon>
        <taxon>Pyrus</taxon>
    </lineage>
</organism>
<proteinExistence type="predicted"/>
<gene>
    <name evidence="2" type="ORF">D8674_019810</name>
</gene>
<feature type="transmembrane region" description="Helical" evidence="1">
    <location>
        <begin position="93"/>
        <end position="118"/>
    </location>
</feature>
<evidence type="ECO:0000256" key="1">
    <source>
        <dbReference type="SAM" id="Phobius"/>
    </source>
</evidence>
<evidence type="ECO:0000313" key="2">
    <source>
        <dbReference type="EMBL" id="KAB2611778.1"/>
    </source>
</evidence>
<evidence type="ECO:0000313" key="3">
    <source>
        <dbReference type="Proteomes" id="UP000327157"/>
    </source>
</evidence>
<reference evidence="2 3" key="1">
    <citation type="submission" date="2019-09" db="EMBL/GenBank/DDBJ databases">
        <authorList>
            <person name="Ou C."/>
        </authorList>
    </citation>
    <scope>NUCLEOTIDE SEQUENCE [LARGE SCALE GENOMIC DNA]</scope>
    <source>
        <strain evidence="2">S2</strain>
        <tissue evidence="2">Leaf</tissue>
    </source>
</reference>
<dbReference type="Proteomes" id="UP000327157">
    <property type="component" value="Chromosome 17"/>
</dbReference>
<dbReference type="OrthoDB" id="1925129at2759"/>
<comment type="caution">
    <text evidence="2">The sequence shown here is derived from an EMBL/GenBank/DDBJ whole genome shotgun (WGS) entry which is preliminary data.</text>
</comment>